<comment type="similarity">
    <text evidence="1">Belongs to the CPA3 antiporters (TC 2.A.63) subunit G family.</text>
</comment>
<dbReference type="RefSeq" id="WP_146792315.1">
    <property type="nucleotide sequence ID" value="NZ_BJUU01000001.1"/>
</dbReference>
<evidence type="ECO:0000256" key="1">
    <source>
        <dbReference type="ARBA" id="ARBA00008404"/>
    </source>
</evidence>
<feature type="region of interest" description="Disordered" evidence="2">
    <location>
        <begin position="106"/>
        <end position="128"/>
    </location>
</feature>
<dbReference type="Proteomes" id="UP000321749">
    <property type="component" value="Unassembled WGS sequence"/>
</dbReference>
<gene>
    <name evidence="4" type="ORF">ABA31_02890</name>
</gene>
<keyword evidence="5" id="KW-1185">Reference proteome</keyword>
<dbReference type="GO" id="GO:0015385">
    <property type="term" value="F:sodium:proton antiporter activity"/>
    <property type="evidence" value="ECO:0007669"/>
    <property type="project" value="TreeGrafter"/>
</dbReference>
<evidence type="ECO:0000256" key="3">
    <source>
        <dbReference type="SAM" id="Phobius"/>
    </source>
</evidence>
<reference evidence="4 5" key="1">
    <citation type="submission" date="2019-07" db="EMBL/GenBank/DDBJ databases">
        <title>Whole genome shotgun sequence of Agrococcus baldri NBRC 103055.</title>
        <authorList>
            <person name="Hosoyama A."/>
            <person name="Uohara A."/>
            <person name="Ohji S."/>
            <person name="Ichikawa N."/>
        </authorList>
    </citation>
    <scope>NUCLEOTIDE SEQUENCE [LARGE SCALE GENOMIC DNA]</scope>
    <source>
        <strain evidence="4 5">NBRC 103055</strain>
    </source>
</reference>
<comment type="caution">
    <text evidence="4">The sequence shown here is derived from an EMBL/GenBank/DDBJ whole genome shotgun (WGS) entry which is preliminary data.</text>
</comment>
<keyword evidence="3" id="KW-0812">Transmembrane</keyword>
<dbReference type="AlphaFoldDB" id="A0AA87RFZ9"/>
<dbReference type="InterPro" id="IPR005133">
    <property type="entry name" value="PhaG_MnhG_YufB"/>
</dbReference>
<accession>A0AA87RFZ9</accession>
<dbReference type="PANTHER" id="PTHR34703">
    <property type="entry name" value="ANTIPORTER SUBUNIT MNHG2-RELATED"/>
    <property type="match status" value="1"/>
</dbReference>
<dbReference type="NCBIfam" id="NF009314">
    <property type="entry name" value="PRK12674.1-2"/>
    <property type="match status" value="1"/>
</dbReference>
<evidence type="ECO:0000313" key="4">
    <source>
        <dbReference type="EMBL" id="GEK78938.1"/>
    </source>
</evidence>
<protein>
    <submittedName>
        <fullName evidence="4">Na+/H+ antiporter subunit G</fullName>
    </submittedName>
</protein>
<dbReference type="NCBIfam" id="TIGR01300">
    <property type="entry name" value="CPA3_mnhG_phaG"/>
    <property type="match status" value="1"/>
</dbReference>
<evidence type="ECO:0000313" key="5">
    <source>
        <dbReference type="Proteomes" id="UP000321749"/>
    </source>
</evidence>
<dbReference type="EMBL" id="BJUU01000001">
    <property type="protein sequence ID" value="GEK78938.1"/>
    <property type="molecule type" value="Genomic_DNA"/>
</dbReference>
<keyword evidence="3" id="KW-0472">Membrane</keyword>
<organism evidence="4 5">
    <name type="scientific">Agrococcus baldri</name>
    <dbReference type="NCBI Taxonomy" id="153730"/>
    <lineage>
        <taxon>Bacteria</taxon>
        <taxon>Bacillati</taxon>
        <taxon>Actinomycetota</taxon>
        <taxon>Actinomycetes</taxon>
        <taxon>Micrococcales</taxon>
        <taxon>Microbacteriaceae</taxon>
        <taxon>Agrococcus</taxon>
    </lineage>
</organism>
<evidence type="ECO:0000256" key="2">
    <source>
        <dbReference type="SAM" id="MobiDB-lite"/>
    </source>
</evidence>
<feature type="transmembrane region" description="Helical" evidence="3">
    <location>
        <begin position="6"/>
        <end position="30"/>
    </location>
</feature>
<dbReference type="Pfam" id="PF03334">
    <property type="entry name" value="PhaG_MnhG_YufB"/>
    <property type="match status" value="1"/>
</dbReference>
<feature type="compositionally biased region" description="Acidic residues" evidence="2">
    <location>
        <begin position="114"/>
        <end position="128"/>
    </location>
</feature>
<dbReference type="PANTHER" id="PTHR34703:SF1">
    <property type="entry name" value="ANTIPORTER SUBUNIT MNHG2-RELATED"/>
    <property type="match status" value="1"/>
</dbReference>
<proteinExistence type="inferred from homology"/>
<keyword evidence="3" id="KW-1133">Transmembrane helix</keyword>
<name>A0AA87RFZ9_9MICO</name>
<sequence>MTLESILDIVGSVLIVIGAGFTLTAAIGLVRLPDVLNRMHAASKPQTLGFLLLCAGLATVLREPGATTMLILAAGMQLVTAPVATQMMGKAAYRTGQFRADIVVVDDRTPEDPPAADDEQPEDEPQTR</sequence>